<evidence type="ECO:0000259" key="1">
    <source>
        <dbReference type="PROSITE" id="PS50181"/>
    </source>
</evidence>
<dbReference type="InParanoid" id="A0A7N2MC11"/>
<dbReference type="InterPro" id="IPR050796">
    <property type="entry name" value="SCF_F-box_component"/>
</dbReference>
<evidence type="ECO:0000313" key="2">
    <source>
        <dbReference type="EnsemblPlants" id="QL08p040501:mrna"/>
    </source>
</evidence>
<dbReference type="PANTHER" id="PTHR31672:SF13">
    <property type="entry name" value="F-BOX PROTEIN CPR30-LIKE"/>
    <property type="match status" value="1"/>
</dbReference>
<dbReference type="EMBL" id="LRBV02000008">
    <property type="status" value="NOT_ANNOTATED_CDS"/>
    <property type="molecule type" value="Genomic_DNA"/>
</dbReference>
<accession>A0A7N2MC11</accession>
<protein>
    <recommendedName>
        <fullName evidence="1">F-box domain-containing protein</fullName>
    </recommendedName>
</protein>
<organism evidence="2 3">
    <name type="scientific">Quercus lobata</name>
    <name type="common">Valley oak</name>
    <dbReference type="NCBI Taxonomy" id="97700"/>
    <lineage>
        <taxon>Eukaryota</taxon>
        <taxon>Viridiplantae</taxon>
        <taxon>Streptophyta</taxon>
        <taxon>Embryophyta</taxon>
        <taxon>Tracheophyta</taxon>
        <taxon>Spermatophyta</taxon>
        <taxon>Magnoliopsida</taxon>
        <taxon>eudicotyledons</taxon>
        <taxon>Gunneridae</taxon>
        <taxon>Pentapetalae</taxon>
        <taxon>rosids</taxon>
        <taxon>fabids</taxon>
        <taxon>Fagales</taxon>
        <taxon>Fagaceae</taxon>
        <taxon>Quercus</taxon>
    </lineage>
</organism>
<dbReference type="OMA" id="HERPLCA"/>
<name>A0A7N2MC11_QUELO</name>
<dbReference type="PROSITE" id="PS50181">
    <property type="entry name" value="FBOX"/>
    <property type="match status" value="1"/>
</dbReference>
<dbReference type="EnsemblPlants" id="QL08p040501:mrna">
    <property type="protein sequence ID" value="QL08p040501:mrna"/>
    <property type="gene ID" value="QL08p040501"/>
</dbReference>
<reference evidence="2" key="2">
    <citation type="submission" date="2021-01" db="UniProtKB">
        <authorList>
            <consortium name="EnsemblPlants"/>
        </authorList>
    </citation>
    <scope>IDENTIFICATION</scope>
</reference>
<reference evidence="2 3" key="1">
    <citation type="journal article" date="2016" name="G3 (Bethesda)">
        <title>First Draft Assembly and Annotation of the Genome of a California Endemic Oak Quercus lobata Nee (Fagaceae).</title>
        <authorList>
            <person name="Sork V.L."/>
            <person name="Fitz-Gibbon S.T."/>
            <person name="Puiu D."/>
            <person name="Crepeau M."/>
            <person name="Gugger P.F."/>
            <person name="Sherman R."/>
            <person name="Stevens K."/>
            <person name="Langley C.H."/>
            <person name="Pellegrini M."/>
            <person name="Salzberg S.L."/>
        </authorList>
    </citation>
    <scope>NUCLEOTIDE SEQUENCE [LARGE SCALE GENOMIC DNA]</scope>
    <source>
        <strain evidence="2 3">cv. SW786</strain>
    </source>
</reference>
<feature type="domain" description="F-box" evidence="1">
    <location>
        <begin position="1"/>
        <end position="46"/>
    </location>
</feature>
<keyword evidence="3" id="KW-1185">Reference proteome</keyword>
<dbReference type="Gramene" id="QL08p040501:mrna">
    <property type="protein sequence ID" value="QL08p040501:mrna"/>
    <property type="gene ID" value="QL08p040501"/>
</dbReference>
<dbReference type="Proteomes" id="UP000594261">
    <property type="component" value="Chromosome 8"/>
</dbReference>
<dbReference type="NCBIfam" id="TIGR01640">
    <property type="entry name" value="F_box_assoc_1"/>
    <property type="match status" value="1"/>
</dbReference>
<dbReference type="InterPro" id="IPR001810">
    <property type="entry name" value="F-box_dom"/>
</dbReference>
<dbReference type="SMART" id="SM00256">
    <property type="entry name" value="FBOX"/>
    <property type="match status" value="1"/>
</dbReference>
<dbReference type="Gene3D" id="1.20.1280.50">
    <property type="match status" value="1"/>
</dbReference>
<dbReference type="InterPro" id="IPR036047">
    <property type="entry name" value="F-box-like_dom_sf"/>
</dbReference>
<dbReference type="Pfam" id="PF00646">
    <property type="entry name" value="F-box"/>
    <property type="match status" value="1"/>
</dbReference>
<dbReference type="PANTHER" id="PTHR31672">
    <property type="entry name" value="BNACNNG10540D PROTEIN"/>
    <property type="match status" value="1"/>
</dbReference>
<dbReference type="InterPro" id="IPR013187">
    <property type="entry name" value="F-box-assoc_dom_typ3"/>
</dbReference>
<dbReference type="AlphaFoldDB" id="A0A7N2MC11"/>
<dbReference type="Pfam" id="PF08268">
    <property type="entry name" value="FBA_3"/>
    <property type="match status" value="1"/>
</dbReference>
<dbReference type="InterPro" id="IPR017451">
    <property type="entry name" value="F-box-assoc_interact_dom"/>
</dbReference>
<dbReference type="CDD" id="cd22157">
    <property type="entry name" value="F-box_AtFBW1-like"/>
    <property type="match status" value="1"/>
</dbReference>
<sequence length="528" mass="61199">MSDYMPTEVVVDILSRLPVKTLIRFRCVSKTWFSLISTHDFITMHLNRTLSNPKDPPYLLFRHFNEETEEENFAFLSYKDPFPNDHFSKHTNFVNPKPYWQHYEFFDYPSDFIELHCPYKSSNEFWFIVGISNGLVCMVDDTPSNTPYDIVPILWNPSIHKSVFLPSPGVRLPSSYEPMEYLGFGYDPITDDYKVVRLVYLHGWDERSFQGEEPSVVQIYSLRTNAWRTIPGPGHRYIIKEQSLSVFVNGSVHWLAHVGNVDTDSEDDYSDDDPPCNVIFTFNIRDEVFHKMDVPKYYEDTFDLNMMVALVGGKLALVPGNFNLWSSKARYSVWVMKEYGLAESWTKLYNIRIGPDLENVVGFAKNEVIVNKYGTLLSYNPRKRERSDPGIEALSTSFYMDTYMESLVLLNVEDDALRKQAKSSIASKGLRAKVGVSFKQAGKVRKAALENDKKLNGFGTLKKVKKGFCRTYAKAHDKTKEIKEKRRFSNTYTYIADWRILIKADEERKKQNQRSGIAFEATSRETFL</sequence>
<dbReference type="SUPFAM" id="SSF81383">
    <property type="entry name" value="F-box domain"/>
    <property type="match status" value="1"/>
</dbReference>
<proteinExistence type="predicted"/>
<evidence type="ECO:0000313" key="3">
    <source>
        <dbReference type="Proteomes" id="UP000594261"/>
    </source>
</evidence>